<gene>
    <name evidence="4" type="ORF">DUNSADRAFT_12283</name>
</gene>
<proteinExistence type="predicted"/>
<dbReference type="PANTHER" id="PTHR45743">
    <property type="entry name" value="POTASSIUM CHANNEL AKT1"/>
    <property type="match status" value="1"/>
</dbReference>
<evidence type="ECO:0000256" key="1">
    <source>
        <dbReference type="ARBA" id="ARBA00022826"/>
    </source>
</evidence>
<organism evidence="4 5">
    <name type="scientific">Dunaliella salina</name>
    <name type="common">Green alga</name>
    <name type="synonym">Protococcus salinus</name>
    <dbReference type="NCBI Taxonomy" id="3046"/>
    <lineage>
        <taxon>Eukaryota</taxon>
        <taxon>Viridiplantae</taxon>
        <taxon>Chlorophyta</taxon>
        <taxon>core chlorophytes</taxon>
        <taxon>Chlorophyceae</taxon>
        <taxon>CS clade</taxon>
        <taxon>Chlamydomonadales</taxon>
        <taxon>Dunaliellaceae</taxon>
        <taxon>Dunaliella</taxon>
    </lineage>
</organism>
<dbReference type="Gene3D" id="1.10.287.70">
    <property type="match status" value="1"/>
</dbReference>
<feature type="transmembrane region" description="Helical" evidence="3">
    <location>
        <begin position="185"/>
        <end position="214"/>
    </location>
</feature>
<keyword evidence="3" id="KW-0472">Membrane</keyword>
<keyword evidence="5" id="KW-1185">Reference proteome</keyword>
<feature type="transmembrane region" description="Helical" evidence="3">
    <location>
        <begin position="234"/>
        <end position="252"/>
    </location>
</feature>
<reference evidence="4" key="1">
    <citation type="submission" date="2017-08" db="EMBL/GenBank/DDBJ databases">
        <authorList>
            <person name="Polle J.E."/>
            <person name="Barry K."/>
            <person name="Cushman J."/>
            <person name="Schmutz J."/>
            <person name="Tran D."/>
            <person name="Hathwaick L.T."/>
            <person name="Yim W.C."/>
            <person name="Jenkins J."/>
            <person name="Mckie-Krisberg Z.M."/>
            <person name="Prochnik S."/>
            <person name="Lindquist E."/>
            <person name="Dockter R.B."/>
            <person name="Adam C."/>
            <person name="Molina H."/>
            <person name="Bunkerborg J."/>
            <person name="Jin E."/>
            <person name="Buchheim M."/>
            <person name="Magnuson J."/>
        </authorList>
    </citation>
    <scope>NUCLEOTIDE SEQUENCE</scope>
    <source>
        <strain evidence="4">CCAP 19/18</strain>
    </source>
</reference>
<keyword evidence="1" id="KW-0633">Potassium transport</keyword>
<sequence length="254" mass="28712">MKATLEQKMPINLSIIGLPMISPDSLFAMMWISFIALMDMTYTAYWVPINVAFCSTDYGDLSSNCTAADLAGGIVYALHLFLSFHFGTVMFHGYRKKLIMDGFLVARIYTRHGRFLLDLISVLPFFYLVVIIAGNYVAIRWVAIVSLFRLVRLARLFSIGNIILDDIQRGDKNSPVARFFGGSTPAYLFIICFFATAIINMEGCLMVLVSNFIGKENSWMTSLDWIDIPNASSLYHWYYGIYTAIASVPFMARK</sequence>
<keyword evidence="2" id="KW-0406">Ion transport</keyword>
<accession>A0ABQ7H410</accession>
<dbReference type="PANTHER" id="PTHR45743:SF2">
    <property type="entry name" value="POTASSIUM CHANNEL AKT1"/>
    <property type="match status" value="1"/>
</dbReference>
<comment type="caution">
    <text evidence="4">The sequence shown here is derived from an EMBL/GenBank/DDBJ whole genome shotgun (WGS) entry which is preliminary data.</text>
</comment>
<dbReference type="InterPro" id="IPR045319">
    <property type="entry name" value="KAT/AKT"/>
</dbReference>
<keyword evidence="3" id="KW-1133">Transmembrane helix</keyword>
<feature type="transmembrane region" description="Helical" evidence="3">
    <location>
        <begin position="115"/>
        <end position="133"/>
    </location>
</feature>
<keyword evidence="2" id="KW-0813">Transport</keyword>
<feature type="transmembrane region" description="Helical" evidence="3">
    <location>
        <begin position="139"/>
        <end position="164"/>
    </location>
</feature>
<name>A0ABQ7H410_DUNSA</name>
<evidence type="ECO:0000313" key="4">
    <source>
        <dbReference type="EMBL" id="KAF5841585.1"/>
    </source>
</evidence>
<evidence type="ECO:0000256" key="3">
    <source>
        <dbReference type="SAM" id="Phobius"/>
    </source>
</evidence>
<keyword evidence="2" id="KW-0851">Voltage-gated channel</keyword>
<keyword evidence="1" id="KW-0631">Potassium channel</keyword>
<keyword evidence="2" id="KW-0407">Ion channel</keyword>
<evidence type="ECO:0000313" key="5">
    <source>
        <dbReference type="Proteomes" id="UP000815325"/>
    </source>
</evidence>
<dbReference type="Proteomes" id="UP000815325">
    <property type="component" value="Unassembled WGS sequence"/>
</dbReference>
<keyword evidence="3" id="KW-0812">Transmembrane</keyword>
<protein>
    <submittedName>
        <fullName evidence="4">Uncharacterized protein</fullName>
    </submittedName>
</protein>
<feature type="transmembrane region" description="Helical" evidence="3">
    <location>
        <begin position="12"/>
        <end position="38"/>
    </location>
</feature>
<feature type="transmembrane region" description="Helical" evidence="3">
    <location>
        <begin position="74"/>
        <end position="94"/>
    </location>
</feature>
<dbReference type="EMBL" id="MU069482">
    <property type="protein sequence ID" value="KAF5841585.1"/>
    <property type="molecule type" value="Genomic_DNA"/>
</dbReference>
<evidence type="ECO:0000256" key="2">
    <source>
        <dbReference type="ARBA" id="ARBA00022882"/>
    </source>
</evidence>
<keyword evidence="1" id="KW-0630">Potassium</keyword>